<evidence type="ECO:0008006" key="4">
    <source>
        <dbReference type="Google" id="ProtNLM"/>
    </source>
</evidence>
<dbReference type="AlphaFoldDB" id="A0A165LUH5"/>
<reference evidence="2 3" key="1">
    <citation type="journal article" date="2016" name="Mol. Biol. Evol.">
        <title>Comparative Genomics of Early-Diverging Mushroom-Forming Fungi Provides Insights into the Origins of Lignocellulose Decay Capabilities.</title>
        <authorList>
            <person name="Nagy L.G."/>
            <person name="Riley R."/>
            <person name="Tritt A."/>
            <person name="Adam C."/>
            <person name="Daum C."/>
            <person name="Floudas D."/>
            <person name="Sun H."/>
            <person name="Yadav J.S."/>
            <person name="Pangilinan J."/>
            <person name="Larsson K.H."/>
            <person name="Matsuura K."/>
            <person name="Barry K."/>
            <person name="Labutti K."/>
            <person name="Kuo R."/>
            <person name="Ohm R.A."/>
            <person name="Bhattacharya S.S."/>
            <person name="Shirouzu T."/>
            <person name="Yoshinaga Y."/>
            <person name="Martin F.M."/>
            <person name="Grigoriev I.V."/>
            <person name="Hibbett D.S."/>
        </authorList>
    </citation>
    <scope>NUCLEOTIDE SEQUENCE [LARGE SCALE GENOMIC DNA]</scope>
    <source>
        <strain evidence="2 3">HHB12029</strain>
    </source>
</reference>
<feature type="chain" id="PRO_5007862091" description="F-box domain-containing protein" evidence="1">
    <location>
        <begin position="29"/>
        <end position="481"/>
    </location>
</feature>
<keyword evidence="1" id="KW-0732">Signal</keyword>
<feature type="signal peptide" evidence="1">
    <location>
        <begin position="1"/>
        <end position="28"/>
    </location>
</feature>
<dbReference type="EMBL" id="KV425920">
    <property type="protein sequence ID" value="KZV98340.1"/>
    <property type="molecule type" value="Genomic_DNA"/>
</dbReference>
<keyword evidence="3" id="KW-1185">Reference proteome</keyword>
<organism evidence="2 3">
    <name type="scientific">Exidia glandulosa HHB12029</name>
    <dbReference type="NCBI Taxonomy" id="1314781"/>
    <lineage>
        <taxon>Eukaryota</taxon>
        <taxon>Fungi</taxon>
        <taxon>Dikarya</taxon>
        <taxon>Basidiomycota</taxon>
        <taxon>Agaricomycotina</taxon>
        <taxon>Agaricomycetes</taxon>
        <taxon>Auriculariales</taxon>
        <taxon>Exidiaceae</taxon>
        <taxon>Exidia</taxon>
    </lineage>
</organism>
<dbReference type="InParanoid" id="A0A165LUH5"/>
<evidence type="ECO:0000313" key="2">
    <source>
        <dbReference type="EMBL" id="KZV98340.1"/>
    </source>
</evidence>
<name>A0A165LUH5_EXIGL</name>
<evidence type="ECO:0000313" key="3">
    <source>
        <dbReference type="Proteomes" id="UP000077266"/>
    </source>
</evidence>
<accession>A0A165LUH5</accession>
<evidence type="ECO:0000256" key="1">
    <source>
        <dbReference type="SAM" id="SignalP"/>
    </source>
</evidence>
<dbReference type="Proteomes" id="UP000077266">
    <property type="component" value="Unassembled WGS sequence"/>
</dbReference>
<proteinExistence type="predicted"/>
<gene>
    <name evidence="2" type="ORF">EXIGLDRAFT_763644</name>
</gene>
<sequence>MPSRRATLPREVLLLALPWLAFRELTLAAGICAKWRALVLDSRAFCGNVRIDVMTHWRLWWAAQQLMAGQRDGRPLRLEIVSSAYEPHLESHVFGWMEECLHRIEHLVVSVNSRHLPSLWKSLSSPAPMLKSLHVTLHLDEREGALHRFPVPRELFGFAAGNLQTVHLTNVFLPHCPPASHCECTGEHHHRCLERRGPTAIVPALHNVSALSLTYSPGQWSHLPRNVDLLFPNLVQIELGSNTSVFGRSVLTTRVELKPERRRREPSFLDREDLRVLSRITQLPLDISVISPSEDAVRVLLHGVPGPLHMRLTRNDSDSFRITVVSGSTRARCHFVERVEYYDKCIRGLTQEWRSQVNLLFHDLEFSTSVNSLTIDVSLWSLLAPLLRDSFHDLPVLVVRIDSGRRFGVSWLPEEPLAIPGLQCLIFQAARATATLDISDILFLADRITPKAVALTLDRIALHGFRRKRLRRRFSSVSCSD</sequence>
<protein>
    <recommendedName>
        <fullName evidence="4">F-box domain-containing protein</fullName>
    </recommendedName>
</protein>